<dbReference type="AlphaFoldDB" id="A0A0N9Y6T3"/>
<name>A0A0N9Y6T3_MYCFO</name>
<organism evidence="2 3">
    <name type="scientific">Mycolicibacterium fortuitum</name>
    <name type="common">Mycobacterium fortuitum</name>
    <dbReference type="NCBI Taxonomy" id="1766"/>
    <lineage>
        <taxon>Bacteria</taxon>
        <taxon>Bacillati</taxon>
        <taxon>Actinomycetota</taxon>
        <taxon>Actinomycetes</taxon>
        <taxon>Mycobacteriales</taxon>
        <taxon>Mycobacteriaceae</taxon>
        <taxon>Mycolicibacterium</taxon>
    </lineage>
</organism>
<dbReference type="KEGG" id="mft:XA26_10330"/>
<reference evidence="2 3" key="1">
    <citation type="journal article" date="2015" name="MBio">
        <title>Enzymatic Degradation of Phenazines Can Generate Energy and Protect Sensitive Organisms from Toxicity.</title>
        <authorList>
            <person name="Costa K.C."/>
            <person name="Bergkessel M."/>
            <person name="Saunders S."/>
            <person name="Korlach J."/>
            <person name="Newman D.K."/>
        </authorList>
    </citation>
    <scope>NUCLEOTIDE SEQUENCE [LARGE SCALE GENOMIC DNA]</scope>
    <source>
        <strain evidence="2 3">CT6</strain>
    </source>
</reference>
<sequence length="57" mass="5725">MIARCASIGATRLAERRASQPNTHPAAPVASTVGITGWPAARASAMCDSPNAVACST</sequence>
<feature type="region of interest" description="Disordered" evidence="1">
    <location>
        <begin position="13"/>
        <end position="32"/>
    </location>
</feature>
<evidence type="ECO:0000313" key="3">
    <source>
        <dbReference type="Proteomes" id="UP000057134"/>
    </source>
</evidence>
<evidence type="ECO:0000313" key="2">
    <source>
        <dbReference type="EMBL" id="ALI24890.1"/>
    </source>
</evidence>
<protein>
    <submittedName>
        <fullName evidence="2">Uncharacterized protein</fullName>
    </submittedName>
</protein>
<dbReference type="EMBL" id="CP011269">
    <property type="protein sequence ID" value="ALI24890.1"/>
    <property type="molecule type" value="Genomic_DNA"/>
</dbReference>
<dbReference type="Proteomes" id="UP000057134">
    <property type="component" value="Chromosome"/>
</dbReference>
<gene>
    <name evidence="2" type="ORF">XA26_10330</name>
</gene>
<proteinExistence type="predicted"/>
<keyword evidence="3" id="KW-1185">Reference proteome</keyword>
<dbReference type="STRING" id="1766.XA26_10330"/>
<dbReference type="PATRIC" id="fig|1766.6.peg.1023"/>
<accession>A0A0N9Y6T3</accession>
<evidence type="ECO:0000256" key="1">
    <source>
        <dbReference type="SAM" id="MobiDB-lite"/>
    </source>
</evidence>